<keyword evidence="2" id="KW-0012">Acyltransferase</keyword>
<dbReference type="InterPro" id="IPR022211">
    <property type="entry name" value="PHBC_N"/>
</dbReference>
<evidence type="ECO:0000256" key="3">
    <source>
        <dbReference type="SAM" id="MobiDB-lite"/>
    </source>
</evidence>
<dbReference type="PANTHER" id="PTHR36837">
    <property type="entry name" value="POLY(3-HYDROXYALKANOATE) POLYMERASE SUBUNIT PHAC"/>
    <property type="match status" value="1"/>
</dbReference>
<evidence type="ECO:0000313" key="6">
    <source>
        <dbReference type="EMBL" id="AHE55811.1"/>
    </source>
</evidence>
<evidence type="ECO:0000259" key="4">
    <source>
        <dbReference type="Pfam" id="PF07167"/>
    </source>
</evidence>
<dbReference type="PANTHER" id="PTHR36837:SF5">
    <property type="entry name" value="POLY-3-HYDROXYBUTYRATE SYNTHASE"/>
    <property type="match status" value="1"/>
</dbReference>
<feature type="domain" description="Poly-beta-hydroxybutyrate polymerase N-terminal" evidence="4">
    <location>
        <begin position="135"/>
        <end position="304"/>
    </location>
</feature>
<dbReference type="KEGG" id="ssan:NX02_20850"/>
<gene>
    <name evidence="6" type="ORF">NX02_20850</name>
</gene>
<dbReference type="GO" id="GO:0042619">
    <property type="term" value="P:poly-hydroxybutyrate biosynthetic process"/>
    <property type="evidence" value="ECO:0007669"/>
    <property type="project" value="InterPro"/>
</dbReference>
<organism evidence="6 7">
    <name type="scientific">Sphingomonas sanxanigenens DSM 19645 = NX02</name>
    <dbReference type="NCBI Taxonomy" id="1123269"/>
    <lineage>
        <taxon>Bacteria</taxon>
        <taxon>Pseudomonadati</taxon>
        <taxon>Pseudomonadota</taxon>
        <taxon>Alphaproteobacteria</taxon>
        <taxon>Sphingomonadales</taxon>
        <taxon>Sphingomonadaceae</taxon>
        <taxon>Sphingomonas</taxon>
    </lineage>
</organism>
<dbReference type="InterPro" id="IPR029058">
    <property type="entry name" value="AB_hydrolase_fold"/>
</dbReference>
<dbReference type="InterPro" id="IPR010941">
    <property type="entry name" value="PhaC_N"/>
</dbReference>
<feature type="region of interest" description="Disordered" evidence="3">
    <location>
        <begin position="594"/>
        <end position="626"/>
    </location>
</feature>
<evidence type="ECO:0000256" key="1">
    <source>
        <dbReference type="ARBA" id="ARBA00022679"/>
    </source>
</evidence>
<dbReference type="PATRIC" id="fig|1123269.5.peg.4079"/>
<dbReference type="Pfam" id="PF07167">
    <property type="entry name" value="PhaC_N"/>
    <property type="match status" value="1"/>
</dbReference>
<evidence type="ECO:0000313" key="7">
    <source>
        <dbReference type="Proteomes" id="UP000018851"/>
    </source>
</evidence>
<dbReference type="GO" id="GO:0016746">
    <property type="term" value="F:acyltransferase activity"/>
    <property type="evidence" value="ECO:0007669"/>
    <property type="project" value="UniProtKB-KW"/>
</dbReference>
<dbReference type="InterPro" id="IPR051321">
    <property type="entry name" value="PHA/PHB_synthase"/>
</dbReference>
<accession>W0AFC1</accession>
<feature type="domain" description="Poly-beta-hydroxybutyrate polymerase N-terminal" evidence="5">
    <location>
        <begin position="57"/>
        <end position="98"/>
    </location>
</feature>
<dbReference type="Pfam" id="PF12551">
    <property type="entry name" value="PHBC_N"/>
    <property type="match status" value="1"/>
</dbReference>
<dbReference type="SUPFAM" id="SSF53474">
    <property type="entry name" value="alpha/beta-Hydrolases"/>
    <property type="match status" value="1"/>
</dbReference>
<keyword evidence="7" id="KW-1185">Reference proteome</keyword>
<dbReference type="Gene3D" id="3.40.50.1820">
    <property type="entry name" value="alpha/beta hydrolase"/>
    <property type="match status" value="1"/>
</dbReference>
<evidence type="ECO:0000256" key="2">
    <source>
        <dbReference type="ARBA" id="ARBA00023315"/>
    </source>
</evidence>
<name>W0AFC1_9SPHN</name>
<dbReference type="eggNOG" id="COG3243">
    <property type="taxonomic scope" value="Bacteria"/>
</dbReference>
<dbReference type="EMBL" id="CP006644">
    <property type="protein sequence ID" value="AHE55811.1"/>
    <property type="molecule type" value="Genomic_DNA"/>
</dbReference>
<dbReference type="AlphaFoldDB" id="W0AFC1"/>
<dbReference type="STRING" id="1123269.NX02_20850"/>
<evidence type="ECO:0000259" key="5">
    <source>
        <dbReference type="Pfam" id="PF12551"/>
    </source>
</evidence>
<dbReference type="HOGENOM" id="CLU_017387_2_1_5"/>
<sequence length="626" mass="68714">MPRHRENPYVYVSAASDARGYHQLGKSALTRKRPGQEARPVTIDEETPASPDPLDGIAQTLDRTAAATIAQMTNGLSPATMLLAATDWAAHLARSPGKQMLLGAKLARKYLRLFDYAARSAHDPAAAPAIEPLPQDRRFADPAWAQPPFNLIAQGFLLNQQWWHAATTGIGGVSRHHEDIMAFATRQLLDMFAPTNFLATNPVLQRRIAETGGRCLADGFAHLVEDAQRIIRGAPPVGAEAFKVGETVATAPGKVVWRNRLAELIQYAPTTATVRPEPVLIVPAWIMKYYILDLSPENSLVRWLTGQGYTVFMLSWHNPASADRDLDLDDYRRMGPMAALDAIVAITGSATIHAAGYCLGGTLLSIAAAAMARDGDDRLASLTLLAAQTEFSEPGELGLFIDEAQLDLLRAMMWSRGYLDSGEMGGAFQMLRSNDLVWSRVLQTYLMGEREPMIDLMAWNADGTRMPYAMHSDYLTRLFLADDLAEGRLKVEGRSIALSAIRAPMFVVGSERDHVAPWRSVHKIHLLTGAEIRFVLTSGGHNAGIVSEPGRNGRRYRVLTREADGAACDPDDWMARAERQQGSWWPEWGRWLDARSSDPVPPPPLGAPDEGYPALGDAPGRYVLEQ</sequence>
<feature type="region of interest" description="Disordered" evidence="3">
    <location>
        <begin position="28"/>
        <end position="54"/>
    </location>
</feature>
<proteinExistence type="predicted"/>
<dbReference type="Proteomes" id="UP000018851">
    <property type="component" value="Chromosome"/>
</dbReference>
<keyword evidence="1" id="KW-0808">Transferase</keyword>
<protein>
    <recommendedName>
        <fullName evidence="8">Poly-beta-hydroxybutyrate polymerase</fullName>
    </recommendedName>
</protein>
<evidence type="ECO:0008006" key="8">
    <source>
        <dbReference type="Google" id="ProtNLM"/>
    </source>
</evidence>
<reference evidence="6 7" key="1">
    <citation type="submission" date="2013-07" db="EMBL/GenBank/DDBJ databases">
        <title>Completed genome of Sphingomonas sanxanigenens NX02.</title>
        <authorList>
            <person name="Ma T."/>
            <person name="Huang H."/>
            <person name="Wu M."/>
            <person name="Li X."/>
            <person name="Li G."/>
        </authorList>
    </citation>
    <scope>NUCLEOTIDE SEQUENCE [LARGE SCALE GENOMIC DNA]</scope>
    <source>
        <strain evidence="6 7">NX02</strain>
    </source>
</reference>